<reference evidence="2" key="1">
    <citation type="journal article" date="2020" name="New Phytol.">
        <title>Comparative genomics reveals dynamic genome evolution in host specialist ectomycorrhizal fungi.</title>
        <authorList>
            <person name="Lofgren L.A."/>
            <person name="Nguyen N.H."/>
            <person name="Vilgalys R."/>
            <person name="Ruytinx J."/>
            <person name="Liao H.L."/>
            <person name="Branco S."/>
            <person name="Kuo A."/>
            <person name="LaButti K."/>
            <person name="Lipzen A."/>
            <person name="Andreopoulos W."/>
            <person name="Pangilinan J."/>
            <person name="Riley R."/>
            <person name="Hundley H."/>
            <person name="Na H."/>
            <person name="Barry K."/>
            <person name="Grigoriev I.V."/>
            <person name="Stajich J.E."/>
            <person name="Kennedy P.G."/>
        </authorList>
    </citation>
    <scope>NUCLEOTIDE SEQUENCE</scope>
    <source>
        <strain evidence="2">FC203</strain>
    </source>
</reference>
<feature type="region of interest" description="Disordered" evidence="1">
    <location>
        <begin position="1"/>
        <end position="22"/>
    </location>
</feature>
<accession>A0AAD4E0Y4</accession>
<name>A0AAD4E0Y4_9AGAM</name>
<comment type="caution">
    <text evidence="2">The sequence shown here is derived from an EMBL/GenBank/DDBJ whole genome shotgun (WGS) entry which is preliminary data.</text>
</comment>
<protein>
    <submittedName>
        <fullName evidence="2">Uncharacterized protein</fullName>
    </submittedName>
</protein>
<proteinExistence type="predicted"/>
<gene>
    <name evidence="2" type="ORF">F5891DRAFT_1191656</name>
</gene>
<dbReference type="RefSeq" id="XP_041223304.1">
    <property type="nucleotide sequence ID" value="XM_041367479.1"/>
</dbReference>
<evidence type="ECO:0000313" key="3">
    <source>
        <dbReference type="Proteomes" id="UP001195769"/>
    </source>
</evidence>
<sequence>MSCSQRRRYSNDSHPSDRNDAAEILLGYASTTNPATDDPFDGLQSLHDVSGDCTPGVGNLGYRDASDSDVDHAIKLVEKIEEEYYQQLKRDVNDWNARVEDDTKILPLSKRKRPCSDGGDIQASPCCFGHNLTNSPQRVPSMNPTTPRKHRKLQAPFEFNLHTKSPSKTLVEALSGIETALERHNVILSRMCQVMENLNTK</sequence>
<dbReference type="EMBL" id="JABBWK010000044">
    <property type="protein sequence ID" value="KAG1897728.1"/>
    <property type="molecule type" value="Genomic_DNA"/>
</dbReference>
<feature type="compositionally biased region" description="Basic and acidic residues" evidence="1">
    <location>
        <begin position="9"/>
        <end position="21"/>
    </location>
</feature>
<keyword evidence="3" id="KW-1185">Reference proteome</keyword>
<evidence type="ECO:0000313" key="2">
    <source>
        <dbReference type="EMBL" id="KAG1897728.1"/>
    </source>
</evidence>
<evidence type="ECO:0000256" key="1">
    <source>
        <dbReference type="SAM" id="MobiDB-lite"/>
    </source>
</evidence>
<organism evidence="2 3">
    <name type="scientific">Suillus fuscotomentosus</name>
    <dbReference type="NCBI Taxonomy" id="1912939"/>
    <lineage>
        <taxon>Eukaryota</taxon>
        <taxon>Fungi</taxon>
        <taxon>Dikarya</taxon>
        <taxon>Basidiomycota</taxon>
        <taxon>Agaricomycotina</taxon>
        <taxon>Agaricomycetes</taxon>
        <taxon>Agaricomycetidae</taxon>
        <taxon>Boletales</taxon>
        <taxon>Suillineae</taxon>
        <taxon>Suillaceae</taxon>
        <taxon>Suillus</taxon>
    </lineage>
</organism>
<dbReference type="GeneID" id="64661777"/>
<dbReference type="Proteomes" id="UP001195769">
    <property type="component" value="Unassembled WGS sequence"/>
</dbReference>
<dbReference type="AlphaFoldDB" id="A0AAD4E0Y4"/>